<organism evidence="2 3">
    <name type="scientific">Corallococcus coralloides</name>
    <name type="common">Myxococcus coralloides</name>
    <dbReference type="NCBI Taxonomy" id="184914"/>
    <lineage>
        <taxon>Bacteria</taxon>
        <taxon>Pseudomonadati</taxon>
        <taxon>Myxococcota</taxon>
        <taxon>Myxococcia</taxon>
        <taxon>Myxococcales</taxon>
        <taxon>Cystobacterineae</taxon>
        <taxon>Myxococcaceae</taxon>
        <taxon>Corallococcus</taxon>
    </lineage>
</organism>
<dbReference type="RefSeq" id="WP_128798517.1">
    <property type="nucleotide sequence ID" value="NZ_CP034669.1"/>
</dbReference>
<evidence type="ECO:0000256" key="1">
    <source>
        <dbReference type="SAM" id="MobiDB-lite"/>
    </source>
</evidence>
<feature type="compositionally biased region" description="Basic and acidic residues" evidence="1">
    <location>
        <begin position="157"/>
        <end position="167"/>
    </location>
</feature>
<protein>
    <submittedName>
        <fullName evidence="2">Uncharacterized protein</fullName>
    </submittedName>
</protein>
<dbReference type="EMBL" id="CP034669">
    <property type="protein sequence ID" value="QAT87082.1"/>
    <property type="molecule type" value="Genomic_DNA"/>
</dbReference>
<dbReference type="AlphaFoldDB" id="A0A410RYY9"/>
<accession>A0A410RYY9</accession>
<evidence type="ECO:0000313" key="2">
    <source>
        <dbReference type="EMBL" id="QAT87082.1"/>
    </source>
</evidence>
<feature type="compositionally biased region" description="Polar residues" evidence="1">
    <location>
        <begin position="8"/>
        <end position="20"/>
    </location>
</feature>
<sequence length="393" mass="40816">MIDLKATARSSSLMRPSTAESALVNPKAQLSAGPVADASRSMPARGFSQVDSFEPAIINRRQPLAMPGMEGAADMLGAPAAYAPRGLPPQLQDLSPASVNFAPHGLPPELQDLAPAPVTFAPRGLPPQLQNLAPAPAQAREPAPAPEASNSGVPSANDKRPAGDKRSAAQIVDDTPALKNLGRQKDIKFDQLCKQTGVDPKLDLKDPKQNADGVYRLAKVLEFIDSAKASTGDDRSKKVQNGKGDGNIEGITKDGDARHGTEAGMVKDFAEKGYSFLGEHQLPTTKDTHVKADGSNKDNFQWAAGEAGKALWFLPGVSNVLTGVGNSEGGFKGVLEGAAKGYVNTLKGAAEGVIGSITKGRANPAGMLFGAYTGALANTEAAPQPVKDIASML</sequence>
<feature type="compositionally biased region" description="Low complexity" evidence="1">
    <location>
        <begin position="126"/>
        <end position="148"/>
    </location>
</feature>
<feature type="region of interest" description="Disordered" evidence="1">
    <location>
        <begin position="1"/>
        <end position="47"/>
    </location>
</feature>
<feature type="region of interest" description="Disordered" evidence="1">
    <location>
        <begin position="87"/>
        <end position="177"/>
    </location>
</feature>
<gene>
    <name evidence="2" type="ORF">EJ065_5549</name>
</gene>
<reference evidence="2 3" key="1">
    <citation type="submission" date="2018-12" db="EMBL/GenBank/DDBJ databases">
        <title>Complete Genome Sequence of the Corallopyronin A producing Myxobacterium Corallococcus coralloides B035.</title>
        <authorList>
            <person name="Bouhired S.M."/>
            <person name="Rupp O."/>
            <person name="Blom J."/>
            <person name="Schaeberle T.F."/>
            <person name="Kehraus S."/>
            <person name="Schiefer A."/>
            <person name="Pfarr K."/>
            <person name="Goesmann A."/>
            <person name="Hoerauf A."/>
            <person name="Koenig G.M."/>
        </authorList>
    </citation>
    <scope>NUCLEOTIDE SEQUENCE [LARGE SCALE GENOMIC DNA]</scope>
    <source>
        <strain evidence="2 3">B035</strain>
    </source>
</reference>
<evidence type="ECO:0000313" key="3">
    <source>
        <dbReference type="Proteomes" id="UP000288758"/>
    </source>
</evidence>
<name>A0A410RYY9_CORCK</name>
<proteinExistence type="predicted"/>
<feature type="region of interest" description="Disordered" evidence="1">
    <location>
        <begin position="230"/>
        <end position="259"/>
    </location>
</feature>
<dbReference type="Proteomes" id="UP000288758">
    <property type="component" value="Chromosome"/>
</dbReference>